<organism evidence="1 2">
    <name type="scientific">Characodon lateralis</name>
    <dbReference type="NCBI Taxonomy" id="208331"/>
    <lineage>
        <taxon>Eukaryota</taxon>
        <taxon>Metazoa</taxon>
        <taxon>Chordata</taxon>
        <taxon>Craniata</taxon>
        <taxon>Vertebrata</taxon>
        <taxon>Euteleostomi</taxon>
        <taxon>Actinopterygii</taxon>
        <taxon>Neopterygii</taxon>
        <taxon>Teleostei</taxon>
        <taxon>Neoteleostei</taxon>
        <taxon>Acanthomorphata</taxon>
        <taxon>Ovalentaria</taxon>
        <taxon>Atherinomorphae</taxon>
        <taxon>Cyprinodontiformes</taxon>
        <taxon>Goodeidae</taxon>
        <taxon>Characodon</taxon>
    </lineage>
</organism>
<dbReference type="EMBL" id="JAHUTJ010051579">
    <property type="protein sequence ID" value="MED6284842.1"/>
    <property type="molecule type" value="Genomic_DNA"/>
</dbReference>
<protein>
    <submittedName>
        <fullName evidence="1">Uncharacterized protein</fullName>
    </submittedName>
</protein>
<reference evidence="1 2" key="1">
    <citation type="submission" date="2021-06" db="EMBL/GenBank/DDBJ databases">
        <authorList>
            <person name="Palmer J.M."/>
        </authorList>
    </citation>
    <scope>NUCLEOTIDE SEQUENCE [LARGE SCALE GENOMIC DNA]</scope>
    <source>
        <strain evidence="1 2">CL_MEX2019</strain>
        <tissue evidence="1">Muscle</tissue>
    </source>
</reference>
<name>A0ABU7ECM1_9TELE</name>
<comment type="caution">
    <text evidence="1">The sequence shown here is derived from an EMBL/GenBank/DDBJ whole genome shotgun (WGS) entry which is preliminary data.</text>
</comment>
<sequence length="100" mass="11377">MQTGSDPNSFNSSVQLTGSRMLTQRGFVCFPFKTQHIKHVNVLTIICLVWKDLLPSELERKRIQTELFTSDFRSSSLLDPSSRKQRANLLQMILSSTDSS</sequence>
<keyword evidence="2" id="KW-1185">Reference proteome</keyword>
<evidence type="ECO:0000313" key="2">
    <source>
        <dbReference type="Proteomes" id="UP001352852"/>
    </source>
</evidence>
<gene>
    <name evidence="1" type="ORF">CHARACLAT_023004</name>
</gene>
<dbReference type="Proteomes" id="UP001352852">
    <property type="component" value="Unassembled WGS sequence"/>
</dbReference>
<evidence type="ECO:0000313" key="1">
    <source>
        <dbReference type="EMBL" id="MED6284842.1"/>
    </source>
</evidence>
<proteinExistence type="predicted"/>
<accession>A0ABU7ECM1</accession>